<keyword evidence="3" id="KW-1185">Reference proteome</keyword>
<keyword evidence="1" id="KW-0812">Transmembrane</keyword>
<sequence>MTGSRDAQSDSGDDGRLSPGLLGLAIGAVDVPVFAYLGLELFDDPAFGAFVGLVIGLGIFLSFPAFVADDDERSEPQTDPAAVGDRLRRFHRTAAGLALPPAGILLFSWRFVSETLLMGALATLVIAVAIYVPLVVLLPRRLA</sequence>
<feature type="transmembrane region" description="Helical" evidence="1">
    <location>
        <begin position="118"/>
        <end position="138"/>
    </location>
</feature>
<proteinExistence type="predicted"/>
<gene>
    <name evidence="2" type="ORF">SAMN04489841_2653</name>
</gene>
<dbReference type="Proteomes" id="UP000199114">
    <property type="component" value="Unassembled WGS sequence"/>
</dbReference>
<dbReference type="OrthoDB" id="203696at2157"/>
<evidence type="ECO:0000256" key="1">
    <source>
        <dbReference type="SAM" id="Phobius"/>
    </source>
</evidence>
<organism evidence="2 3">
    <name type="scientific">Natrinema salaciae</name>
    <dbReference type="NCBI Taxonomy" id="1186196"/>
    <lineage>
        <taxon>Archaea</taxon>
        <taxon>Methanobacteriati</taxon>
        <taxon>Methanobacteriota</taxon>
        <taxon>Stenosarchaea group</taxon>
        <taxon>Halobacteria</taxon>
        <taxon>Halobacteriales</taxon>
        <taxon>Natrialbaceae</taxon>
        <taxon>Natrinema</taxon>
    </lineage>
</organism>
<keyword evidence="1" id="KW-1133">Transmembrane helix</keyword>
<accession>A0A1H9JQY1</accession>
<protein>
    <submittedName>
        <fullName evidence="2">Uncharacterized protein</fullName>
    </submittedName>
</protein>
<name>A0A1H9JQY1_9EURY</name>
<feature type="transmembrane region" description="Helical" evidence="1">
    <location>
        <begin position="45"/>
        <end position="67"/>
    </location>
</feature>
<evidence type="ECO:0000313" key="2">
    <source>
        <dbReference type="EMBL" id="SEQ89242.1"/>
    </source>
</evidence>
<feature type="transmembrane region" description="Helical" evidence="1">
    <location>
        <begin position="21"/>
        <end position="39"/>
    </location>
</feature>
<evidence type="ECO:0000313" key="3">
    <source>
        <dbReference type="Proteomes" id="UP000199114"/>
    </source>
</evidence>
<dbReference type="AlphaFoldDB" id="A0A1H9JQY1"/>
<dbReference type="EMBL" id="FOFD01000003">
    <property type="protein sequence ID" value="SEQ89242.1"/>
    <property type="molecule type" value="Genomic_DNA"/>
</dbReference>
<keyword evidence="1" id="KW-0472">Membrane</keyword>
<dbReference type="RefSeq" id="WP_090618185.1">
    <property type="nucleotide sequence ID" value="NZ_FOFD01000003.1"/>
</dbReference>
<reference evidence="3" key="1">
    <citation type="submission" date="2016-10" db="EMBL/GenBank/DDBJ databases">
        <authorList>
            <person name="Varghese N."/>
            <person name="Submissions S."/>
        </authorList>
    </citation>
    <scope>NUCLEOTIDE SEQUENCE [LARGE SCALE GENOMIC DNA]</scope>
    <source>
        <strain evidence="3">DSM 25055</strain>
    </source>
</reference>